<dbReference type="AlphaFoldDB" id="A0A1R3HZ77"/>
<dbReference type="EMBL" id="AWWV01010996">
    <property type="protein sequence ID" value="OMO75624.1"/>
    <property type="molecule type" value="Genomic_DNA"/>
</dbReference>
<protein>
    <submittedName>
        <fullName evidence="1">Uncharacterized protein</fullName>
    </submittedName>
</protein>
<reference evidence="1 2" key="1">
    <citation type="submission" date="2013-09" db="EMBL/GenBank/DDBJ databases">
        <title>Corchorus capsularis genome sequencing.</title>
        <authorList>
            <person name="Alam M."/>
            <person name="Haque M.S."/>
            <person name="Islam M.S."/>
            <person name="Emdad E.M."/>
            <person name="Islam M.M."/>
            <person name="Ahmed B."/>
            <person name="Halim A."/>
            <person name="Hossen Q.M.M."/>
            <person name="Hossain M.Z."/>
            <person name="Ahmed R."/>
            <person name="Khan M.M."/>
            <person name="Islam R."/>
            <person name="Rashid M.M."/>
            <person name="Khan S.A."/>
            <person name="Rahman M.S."/>
            <person name="Alam M."/>
        </authorList>
    </citation>
    <scope>NUCLEOTIDE SEQUENCE [LARGE SCALE GENOMIC DNA]</scope>
    <source>
        <strain evidence="2">cv. CVL-1</strain>
        <tissue evidence="1">Whole seedling</tissue>
    </source>
</reference>
<dbReference type="Gramene" id="OMO75624">
    <property type="protein sequence ID" value="OMO75624"/>
    <property type="gene ID" value="CCACVL1_16117"/>
</dbReference>
<evidence type="ECO:0000313" key="2">
    <source>
        <dbReference type="Proteomes" id="UP000188268"/>
    </source>
</evidence>
<accession>A0A1R3HZ77</accession>
<evidence type="ECO:0000313" key="1">
    <source>
        <dbReference type="EMBL" id="OMO75624.1"/>
    </source>
</evidence>
<proteinExistence type="predicted"/>
<sequence length="150" mass="17256">MDRVYAADRVTTVRLNGTKEKIVSLRTPAITQAWISAEFKLNRRLRYSTDHVIQLILDTTNMVFPNIERLDYEQYYLQQRYAGLRPANILIINAKETRLTGEVESETRQAMGYDSSLSIESLAFFGGIWFLWNSSKVLVQTIASSQRSLT</sequence>
<dbReference type="Proteomes" id="UP000188268">
    <property type="component" value="Unassembled WGS sequence"/>
</dbReference>
<feature type="non-terminal residue" evidence="1">
    <location>
        <position position="150"/>
    </location>
</feature>
<keyword evidence="2" id="KW-1185">Reference proteome</keyword>
<dbReference type="OrthoDB" id="1692470at2759"/>
<name>A0A1R3HZ77_COCAP</name>
<organism evidence="1 2">
    <name type="scientific">Corchorus capsularis</name>
    <name type="common">Jute</name>
    <dbReference type="NCBI Taxonomy" id="210143"/>
    <lineage>
        <taxon>Eukaryota</taxon>
        <taxon>Viridiplantae</taxon>
        <taxon>Streptophyta</taxon>
        <taxon>Embryophyta</taxon>
        <taxon>Tracheophyta</taxon>
        <taxon>Spermatophyta</taxon>
        <taxon>Magnoliopsida</taxon>
        <taxon>eudicotyledons</taxon>
        <taxon>Gunneridae</taxon>
        <taxon>Pentapetalae</taxon>
        <taxon>rosids</taxon>
        <taxon>malvids</taxon>
        <taxon>Malvales</taxon>
        <taxon>Malvaceae</taxon>
        <taxon>Grewioideae</taxon>
        <taxon>Apeibeae</taxon>
        <taxon>Corchorus</taxon>
    </lineage>
</organism>
<comment type="caution">
    <text evidence="1">The sequence shown here is derived from an EMBL/GenBank/DDBJ whole genome shotgun (WGS) entry which is preliminary data.</text>
</comment>
<gene>
    <name evidence="1" type="ORF">CCACVL1_16117</name>
</gene>